<dbReference type="Proteomes" id="UP000679498">
    <property type="component" value="Chromosome"/>
</dbReference>
<dbReference type="PROSITE" id="PS01037">
    <property type="entry name" value="SBP_BACTERIAL_1"/>
    <property type="match status" value="1"/>
</dbReference>
<evidence type="ECO:0000256" key="1">
    <source>
        <dbReference type="ARBA" id="ARBA00008520"/>
    </source>
</evidence>
<evidence type="ECO:0000256" key="4">
    <source>
        <dbReference type="ARBA" id="ARBA00022729"/>
    </source>
</evidence>
<evidence type="ECO:0000256" key="2">
    <source>
        <dbReference type="ARBA" id="ARBA00022448"/>
    </source>
</evidence>
<dbReference type="PROSITE" id="PS51257">
    <property type="entry name" value="PROKAR_LIPOPROTEIN"/>
    <property type="match status" value="1"/>
</dbReference>
<organism evidence="9 10">
    <name type="scientific">Exiguobacterium acetylicum</name>
    <name type="common">Brevibacterium acetylicum</name>
    <dbReference type="NCBI Taxonomy" id="41170"/>
    <lineage>
        <taxon>Bacteria</taxon>
        <taxon>Bacillati</taxon>
        <taxon>Bacillota</taxon>
        <taxon>Bacilli</taxon>
        <taxon>Bacillales</taxon>
        <taxon>Bacillales Family XII. Incertae Sedis</taxon>
        <taxon>Exiguobacterium</taxon>
    </lineage>
</organism>
<dbReference type="SUPFAM" id="SSF53850">
    <property type="entry name" value="Periplasmic binding protein-like II"/>
    <property type="match status" value="1"/>
</dbReference>
<dbReference type="GeneID" id="88811473"/>
<dbReference type="InterPro" id="IPR006059">
    <property type="entry name" value="SBP"/>
</dbReference>
<dbReference type="InterPro" id="IPR006061">
    <property type="entry name" value="SBP_1_CS"/>
</dbReference>
<sequence length="416" mass="45507">MMNKSMKLGMAGILSSSLLFGAGCTMGANSDQTEIEFFSQKVEMKATLDQIIKDFEKKNPDIDVKLTSVSNAGTVLKTRIAGGDVPDIVHTYPQNADFKGWAADGKFVDLSKESFLGNLKDGAAESYAVDGKVYSLPLNSNAWGFFYNKTKFDELGLQPPKTWDEMKEVVAKIKDAGETPFASALTTEDSWTVNGYHQLAWATVTGGFEQTQDALKNSPKNGIKVGDPNFEAVADELSLVSGNTQKNANGASYSDAVAVFANQDALIFPNGIWALPVIRDQQPDFEVSMFAYPGKQAGEEMTVGAADLALSVSASGSKKEQAASKKFLSYLTEGDVMQKYYDKDGSPTSVKAVKADGSFKETKAVSDLVFSDKQIIWLHSEWPSEEEFWHLTVDYMNKGDKKKLSNDLNTFFNEMK</sequence>
<keyword evidence="5" id="KW-0472">Membrane</keyword>
<dbReference type="PANTHER" id="PTHR43649:SF33">
    <property type="entry name" value="POLYGALACTURONAN_RHAMNOGALACTURONAN-BINDING PROTEIN YTCQ"/>
    <property type="match status" value="1"/>
</dbReference>
<evidence type="ECO:0000256" key="6">
    <source>
        <dbReference type="ARBA" id="ARBA00023139"/>
    </source>
</evidence>
<accession>A0ABX8GDJ4</accession>
<keyword evidence="4 8" id="KW-0732">Signal</keyword>
<gene>
    <name evidence="9" type="ORF">KKI46_07295</name>
</gene>
<evidence type="ECO:0000256" key="3">
    <source>
        <dbReference type="ARBA" id="ARBA00022475"/>
    </source>
</evidence>
<keyword evidence="7" id="KW-0449">Lipoprotein</keyword>
<dbReference type="InterPro" id="IPR050490">
    <property type="entry name" value="Bact_solute-bd_prot1"/>
</dbReference>
<evidence type="ECO:0000256" key="7">
    <source>
        <dbReference type="ARBA" id="ARBA00023288"/>
    </source>
</evidence>
<reference evidence="9 10" key="1">
    <citation type="submission" date="2021-05" db="EMBL/GenBank/DDBJ databases">
        <title>Biocontrol using Exiguobacterium acetylicum SI17 against litchi downy blight caused by Peronophythora litchii.</title>
        <authorList>
            <person name="Zheng L."/>
        </authorList>
    </citation>
    <scope>NUCLEOTIDE SEQUENCE [LARGE SCALE GENOMIC DNA]</scope>
    <source>
        <strain evidence="9 10">SI17</strain>
    </source>
</reference>
<dbReference type="Gene3D" id="3.40.190.10">
    <property type="entry name" value="Periplasmic binding protein-like II"/>
    <property type="match status" value="2"/>
</dbReference>
<keyword evidence="10" id="KW-1185">Reference proteome</keyword>
<evidence type="ECO:0000313" key="9">
    <source>
        <dbReference type="EMBL" id="QWB31439.1"/>
    </source>
</evidence>
<feature type="chain" id="PRO_5045266039" evidence="8">
    <location>
        <begin position="22"/>
        <end position="416"/>
    </location>
</feature>
<evidence type="ECO:0000313" key="10">
    <source>
        <dbReference type="Proteomes" id="UP000679498"/>
    </source>
</evidence>
<dbReference type="Pfam" id="PF01547">
    <property type="entry name" value="SBP_bac_1"/>
    <property type="match status" value="1"/>
</dbReference>
<name>A0ABX8GDJ4_EXIAC</name>
<protein>
    <submittedName>
        <fullName evidence="9">Extracellular solute-binding protein</fullName>
    </submittedName>
</protein>
<evidence type="ECO:0000256" key="5">
    <source>
        <dbReference type="ARBA" id="ARBA00023136"/>
    </source>
</evidence>
<dbReference type="EMBL" id="CP075897">
    <property type="protein sequence ID" value="QWB31439.1"/>
    <property type="molecule type" value="Genomic_DNA"/>
</dbReference>
<feature type="signal peptide" evidence="8">
    <location>
        <begin position="1"/>
        <end position="21"/>
    </location>
</feature>
<dbReference type="PANTHER" id="PTHR43649">
    <property type="entry name" value="ARABINOSE-BINDING PROTEIN-RELATED"/>
    <property type="match status" value="1"/>
</dbReference>
<proteinExistence type="inferred from homology"/>
<dbReference type="RefSeq" id="WP_214813770.1">
    <property type="nucleotide sequence ID" value="NZ_CP075897.1"/>
</dbReference>
<comment type="similarity">
    <text evidence="1">Belongs to the bacterial solute-binding protein 1 family.</text>
</comment>
<keyword evidence="6" id="KW-0564">Palmitate</keyword>
<evidence type="ECO:0000256" key="8">
    <source>
        <dbReference type="SAM" id="SignalP"/>
    </source>
</evidence>
<keyword evidence="3" id="KW-1003">Cell membrane</keyword>
<keyword evidence="2" id="KW-0813">Transport</keyword>